<keyword evidence="10" id="KW-1185">Reference proteome</keyword>
<keyword evidence="3" id="KW-1003">Cell membrane</keyword>
<name>A0A7R8ULV9_HERIL</name>
<dbReference type="Proteomes" id="UP000594454">
    <property type="component" value="Chromosome 2"/>
</dbReference>
<reference evidence="9 10" key="1">
    <citation type="submission" date="2020-11" db="EMBL/GenBank/DDBJ databases">
        <authorList>
            <person name="Wallbank WR R."/>
            <person name="Pardo Diaz C."/>
            <person name="Kozak K."/>
            <person name="Martin S."/>
            <person name="Jiggins C."/>
            <person name="Moest M."/>
            <person name="Warren A I."/>
            <person name="Generalovic N T."/>
            <person name="Byers J.R.P. K."/>
            <person name="Montejo-Kovacevich G."/>
            <person name="Yen C E."/>
        </authorList>
    </citation>
    <scope>NUCLEOTIDE SEQUENCE [LARGE SCALE GENOMIC DNA]</scope>
</reference>
<evidence type="ECO:0000256" key="1">
    <source>
        <dbReference type="ARBA" id="ARBA00004651"/>
    </source>
</evidence>
<keyword evidence="6 8" id="KW-0472">Membrane</keyword>
<dbReference type="InParanoid" id="A0A7R8ULV9"/>
<evidence type="ECO:0000256" key="4">
    <source>
        <dbReference type="ARBA" id="ARBA00022692"/>
    </source>
</evidence>
<feature type="transmembrane region" description="Helical" evidence="8">
    <location>
        <begin position="106"/>
        <end position="129"/>
    </location>
</feature>
<proteinExistence type="inferred from homology"/>
<evidence type="ECO:0000313" key="10">
    <source>
        <dbReference type="Proteomes" id="UP000594454"/>
    </source>
</evidence>
<comment type="subcellular location">
    <subcellularLocation>
        <location evidence="1">Cell membrane</location>
        <topology evidence="1">Multi-pass membrane protein</topology>
    </subcellularLocation>
</comment>
<feature type="transmembrane region" description="Helical" evidence="8">
    <location>
        <begin position="315"/>
        <end position="342"/>
    </location>
</feature>
<dbReference type="FunCoup" id="A0A7R8ULV9">
    <property type="interactions" value="19"/>
</dbReference>
<evidence type="ECO:0008006" key="11">
    <source>
        <dbReference type="Google" id="ProtNLM"/>
    </source>
</evidence>
<dbReference type="Pfam" id="PF06151">
    <property type="entry name" value="Trehalose_recp"/>
    <property type="match status" value="2"/>
</dbReference>
<gene>
    <name evidence="9" type="ORF">HERILL_LOCUS5452</name>
</gene>
<keyword evidence="7" id="KW-0675">Receptor</keyword>
<dbReference type="GO" id="GO:0005886">
    <property type="term" value="C:plasma membrane"/>
    <property type="evidence" value="ECO:0007669"/>
    <property type="project" value="UniProtKB-SubCell"/>
</dbReference>
<feature type="transmembrane region" description="Helical" evidence="8">
    <location>
        <begin position="208"/>
        <end position="228"/>
    </location>
</feature>
<keyword evidence="4 8" id="KW-0812">Transmembrane</keyword>
<dbReference type="EMBL" id="LR899010">
    <property type="protein sequence ID" value="CAD7082417.1"/>
    <property type="molecule type" value="Genomic_DNA"/>
</dbReference>
<evidence type="ECO:0000256" key="3">
    <source>
        <dbReference type="ARBA" id="ARBA00022475"/>
    </source>
</evidence>
<keyword evidence="5 8" id="KW-1133">Transmembrane helix</keyword>
<evidence type="ECO:0000256" key="8">
    <source>
        <dbReference type="SAM" id="Phobius"/>
    </source>
</evidence>
<feature type="transmembrane region" description="Helical" evidence="8">
    <location>
        <begin position="284"/>
        <end position="303"/>
    </location>
</feature>
<sequence>MEFSLFMVLAHKWPRLMRKWEATERSLPKYQTQVESALASRKIRMIALVFFPLSLLDHLLNNVSVMYYNNFCGNISEGFELFFTSQLKQISFALEYTTWKAIVVEIVSIIATFVSSYVDVFVMVVCIGISERFQQVNRRIIAVKWKVTTPSFWIIHRNYYESLCILCKDLDNAISPLVTVSCSNNLYFICVQLIRSLGEKPTIAHTIYFWYSLFFLIGRTLSVFVHSARINDESKRPASVFRCIPKESWCPEVKRFSTEVNEGFKYLRRATKEDFMYNGSFHEAVGTVLLIAQFFAIMPVRGVKSKNANGLSFRWCCFPALYTGIVLIFLAFYFILTIYFVFATNNFELADIDPIIFQGSCLCVCGMFANLARKWPGLMRKWHDIEVQLPDHQSQMHRAALAYKIKMIVLLTVVMSLIEHLLSIISNIHYINYCKTGEEPFETFFRIHLFHMFAITDYAIWKAIFGKFLNIIGTFVWTYMDIFVMVVSVGLSEKFRQVNKSLFRIKGKMMPESFWYEHRMHYRNLCNLCEDVDNAISQITMVSFSNNVYFICAQLLKSLNPMPSVAHAVYFWFSMIFLLARTLAVSLYSAEINDQSKKPVEIFRCVPKESWCLEVKRFSQEVNSDTIALTGMRFFYLTRGLVLSVGGTIVTYELVLFQFNVGAGVHTTC</sequence>
<feature type="transmembrane region" description="Helical" evidence="8">
    <location>
        <begin position="408"/>
        <end position="431"/>
    </location>
</feature>
<organism evidence="9 10">
    <name type="scientific">Hermetia illucens</name>
    <name type="common">Black soldier fly</name>
    <dbReference type="NCBI Taxonomy" id="343691"/>
    <lineage>
        <taxon>Eukaryota</taxon>
        <taxon>Metazoa</taxon>
        <taxon>Ecdysozoa</taxon>
        <taxon>Arthropoda</taxon>
        <taxon>Hexapoda</taxon>
        <taxon>Insecta</taxon>
        <taxon>Pterygota</taxon>
        <taxon>Neoptera</taxon>
        <taxon>Endopterygota</taxon>
        <taxon>Diptera</taxon>
        <taxon>Brachycera</taxon>
        <taxon>Stratiomyomorpha</taxon>
        <taxon>Stratiomyidae</taxon>
        <taxon>Hermetiinae</taxon>
        <taxon>Hermetia</taxon>
    </lineage>
</organism>
<evidence type="ECO:0000256" key="7">
    <source>
        <dbReference type="ARBA" id="ARBA00023170"/>
    </source>
</evidence>
<protein>
    <recommendedName>
        <fullName evidence="11">Gustatory receptor</fullName>
    </recommendedName>
</protein>
<dbReference type="InterPro" id="IPR009318">
    <property type="entry name" value="Gustatory_rcpt"/>
</dbReference>
<dbReference type="PANTHER" id="PTHR21421:SF29">
    <property type="entry name" value="GUSTATORY RECEPTOR 5A FOR TREHALOSE-RELATED"/>
    <property type="match status" value="1"/>
</dbReference>
<feature type="transmembrane region" description="Helical" evidence="8">
    <location>
        <begin position="354"/>
        <end position="372"/>
    </location>
</feature>
<feature type="transmembrane region" description="Helical" evidence="8">
    <location>
        <begin position="569"/>
        <end position="588"/>
    </location>
</feature>
<evidence type="ECO:0000256" key="5">
    <source>
        <dbReference type="ARBA" id="ARBA00022989"/>
    </source>
</evidence>
<dbReference type="OrthoDB" id="5800391at2759"/>
<dbReference type="PANTHER" id="PTHR21421">
    <property type="entry name" value="GUSTATORY RECEPTOR"/>
    <property type="match status" value="1"/>
</dbReference>
<comment type="similarity">
    <text evidence="2">Belongs to the insect chemoreceptor superfamily. Gustatory receptor (GR) family. Gr5a subfamily.</text>
</comment>
<evidence type="ECO:0000256" key="2">
    <source>
        <dbReference type="ARBA" id="ARBA00005327"/>
    </source>
</evidence>
<dbReference type="GO" id="GO:0033041">
    <property type="term" value="F:sweet taste receptor activity"/>
    <property type="evidence" value="ECO:0007669"/>
    <property type="project" value="TreeGrafter"/>
</dbReference>
<feature type="transmembrane region" description="Helical" evidence="8">
    <location>
        <begin position="468"/>
        <end position="491"/>
    </location>
</feature>
<evidence type="ECO:0000313" key="9">
    <source>
        <dbReference type="EMBL" id="CAD7082417.1"/>
    </source>
</evidence>
<feature type="transmembrane region" description="Helical" evidence="8">
    <location>
        <begin position="443"/>
        <end position="461"/>
    </location>
</feature>
<evidence type="ECO:0000256" key="6">
    <source>
        <dbReference type="ARBA" id="ARBA00023136"/>
    </source>
</evidence>
<accession>A0A7R8ULV9</accession>
<dbReference type="AlphaFoldDB" id="A0A7R8ULV9"/>